<evidence type="ECO:0000256" key="5">
    <source>
        <dbReference type="ARBA" id="ARBA00022737"/>
    </source>
</evidence>
<dbReference type="CDD" id="cd03250">
    <property type="entry name" value="ABCC_MRP_domain1"/>
    <property type="match status" value="1"/>
</dbReference>
<feature type="domain" description="ABC transmembrane type-1" evidence="15">
    <location>
        <begin position="351"/>
        <end position="624"/>
    </location>
</feature>
<dbReference type="SUPFAM" id="SSF52540">
    <property type="entry name" value="P-loop containing nucleoside triphosphate hydrolases"/>
    <property type="match status" value="2"/>
</dbReference>
<feature type="domain" description="ABC transporter" evidence="14">
    <location>
        <begin position="1336"/>
        <end position="1570"/>
    </location>
</feature>
<evidence type="ECO:0000256" key="1">
    <source>
        <dbReference type="ARBA" id="ARBA00004128"/>
    </source>
</evidence>
<evidence type="ECO:0000256" key="13">
    <source>
        <dbReference type="SAM" id="Phobius"/>
    </source>
</evidence>
<comment type="similarity">
    <text evidence="2">Belongs to the ABC transporter superfamily. ABCC family. Conjugate transporter (TC 3.A.1.208) subfamily.</text>
</comment>
<keyword evidence="3" id="KW-0813">Transport</keyword>
<dbReference type="PANTHER" id="PTHR24223">
    <property type="entry name" value="ATP-BINDING CASSETTE SUB-FAMILY C"/>
    <property type="match status" value="1"/>
</dbReference>
<dbReference type="RefSeq" id="XP_012942425.1">
    <property type="nucleotide sequence ID" value="XM_013086971.2"/>
</dbReference>
<comment type="catalytic activity">
    <reaction evidence="11">
        <text>leukotriene C4(in) + ATP + H2O = leukotriene C4(out) + ADP + phosphate + H(+)</text>
        <dbReference type="Rhea" id="RHEA:38963"/>
        <dbReference type="ChEBI" id="CHEBI:15377"/>
        <dbReference type="ChEBI" id="CHEBI:15378"/>
        <dbReference type="ChEBI" id="CHEBI:30616"/>
        <dbReference type="ChEBI" id="CHEBI:43474"/>
        <dbReference type="ChEBI" id="CHEBI:57973"/>
        <dbReference type="ChEBI" id="CHEBI:456216"/>
    </reaction>
    <physiologicalReaction direction="left-to-right" evidence="11">
        <dbReference type="Rhea" id="RHEA:38964"/>
    </physiologicalReaction>
</comment>
<keyword evidence="6" id="KW-0547">Nucleotide-binding</keyword>
<evidence type="ECO:0000256" key="6">
    <source>
        <dbReference type="ARBA" id="ARBA00022741"/>
    </source>
</evidence>
<feature type="transmembrane region" description="Helical" evidence="13">
    <location>
        <begin position="158"/>
        <end position="177"/>
    </location>
</feature>
<dbReference type="SUPFAM" id="SSF90123">
    <property type="entry name" value="ABC transporter transmembrane region"/>
    <property type="match status" value="2"/>
</dbReference>
<dbReference type="SMART" id="SM00382">
    <property type="entry name" value="AAA"/>
    <property type="match status" value="2"/>
</dbReference>
<dbReference type="PROSITE" id="PS50929">
    <property type="entry name" value="ABC_TM1F"/>
    <property type="match status" value="2"/>
</dbReference>
<feature type="compositionally biased region" description="Acidic residues" evidence="12">
    <location>
        <begin position="885"/>
        <end position="898"/>
    </location>
</feature>
<dbReference type="GeneID" id="101849640"/>
<evidence type="ECO:0000259" key="14">
    <source>
        <dbReference type="PROSITE" id="PS50893"/>
    </source>
</evidence>
<dbReference type="PANTHER" id="PTHR24223:SF443">
    <property type="entry name" value="MULTIDRUG-RESISTANCE LIKE PROTEIN 1, ISOFORM I"/>
    <property type="match status" value="1"/>
</dbReference>
<dbReference type="Gene3D" id="1.20.1560.10">
    <property type="entry name" value="ABC transporter type 1, transmembrane domain"/>
    <property type="match status" value="2"/>
</dbReference>
<dbReference type="CDD" id="cd03244">
    <property type="entry name" value="ABCC_MRP_domain2"/>
    <property type="match status" value="1"/>
</dbReference>
<feature type="transmembrane region" description="Helical" evidence="13">
    <location>
        <begin position="599"/>
        <end position="623"/>
    </location>
</feature>
<gene>
    <name evidence="17" type="primary">LOC101849640</name>
</gene>
<feature type="transmembrane region" description="Helical" evidence="13">
    <location>
        <begin position="1056"/>
        <end position="1079"/>
    </location>
</feature>
<accession>A0ABM1A7N1</accession>
<evidence type="ECO:0000256" key="4">
    <source>
        <dbReference type="ARBA" id="ARBA00022692"/>
    </source>
</evidence>
<dbReference type="CDD" id="cd18603">
    <property type="entry name" value="ABC_6TM_MRP1_2_3_6_D2_like"/>
    <property type="match status" value="1"/>
</dbReference>
<evidence type="ECO:0000259" key="15">
    <source>
        <dbReference type="PROSITE" id="PS50929"/>
    </source>
</evidence>
<feature type="transmembrane region" description="Helical" evidence="13">
    <location>
        <begin position="125"/>
        <end position="146"/>
    </location>
</feature>
<dbReference type="InterPro" id="IPR017871">
    <property type="entry name" value="ABC_transporter-like_CS"/>
</dbReference>
<dbReference type="PROSITE" id="PS50893">
    <property type="entry name" value="ABC_TRANSPORTER_2"/>
    <property type="match status" value="2"/>
</dbReference>
<feature type="transmembrane region" description="Helical" evidence="13">
    <location>
        <begin position="32"/>
        <end position="51"/>
    </location>
</feature>
<keyword evidence="5" id="KW-0677">Repeat</keyword>
<dbReference type="InterPro" id="IPR027417">
    <property type="entry name" value="P-loop_NTPase"/>
</dbReference>
<feature type="domain" description="ABC transmembrane type-1" evidence="15">
    <location>
        <begin position="1008"/>
        <end position="1298"/>
    </location>
</feature>
<feature type="transmembrane region" description="Helical" evidence="13">
    <location>
        <begin position="102"/>
        <end position="118"/>
    </location>
</feature>
<feature type="region of interest" description="Disordered" evidence="12">
    <location>
        <begin position="913"/>
        <end position="960"/>
    </location>
</feature>
<dbReference type="InterPro" id="IPR036640">
    <property type="entry name" value="ABC1_TM_sf"/>
</dbReference>
<evidence type="ECO:0000256" key="7">
    <source>
        <dbReference type="ARBA" id="ARBA00022840"/>
    </source>
</evidence>
<keyword evidence="4 13" id="KW-0812">Transmembrane</keyword>
<dbReference type="Gene3D" id="3.40.50.300">
    <property type="entry name" value="P-loop containing nucleotide triphosphate hydrolases"/>
    <property type="match status" value="2"/>
</dbReference>
<feature type="transmembrane region" description="Helical" evidence="13">
    <location>
        <begin position="1158"/>
        <end position="1176"/>
    </location>
</feature>
<dbReference type="Pfam" id="PF00005">
    <property type="entry name" value="ABC_tran"/>
    <property type="match status" value="2"/>
</dbReference>
<dbReference type="InterPro" id="IPR011527">
    <property type="entry name" value="ABC1_TM_dom"/>
</dbReference>
<keyword evidence="7" id="KW-0067">ATP-binding</keyword>
<dbReference type="CDD" id="cd18595">
    <property type="entry name" value="ABC_6TM_MRP1_2_3_6_D1_like"/>
    <property type="match status" value="1"/>
</dbReference>
<feature type="transmembrane region" description="Helical" evidence="13">
    <location>
        <begin position="1245"/>
        <end position="1262"/>
    </location>
</feature>
<keyword evidence="9 13" id="KW-0472">Membrane</keyword>
<evidence type="ECO:0000256" key="11">
    <source>
        <dbReference type="ARBA" id="ARBA00047523"/>
    </source>
</evidence>
<evidence type="ECO:0000256" key="9">
    <source>
        <dbReference type="ARBA" id="ARBA00023136"/>
    </source>
</evidence>
<feature type="transmembrane region" description="Helical" evidence="13">
    <location>
        <begin position="63"/>
        <end position="82"/>
    </location>
</feature>
<dbReference type="InterPro" id="IPR050173">
    <property type="entry name" value="ABC_transporter_C-like"/>
</dbReference>
<dbReference type="Proteomes" id="UP000694888">
    <property type="component" value="Unplaced"/>
</dbReference>
<dbReference type="PROSITE" id="PS00211">
    <property type="entry name" value="ABC_TRANSPORTER_1"/>
    <property type="match status" value="1"/>
</dbReference>
<evidence type="ECO:0000313" key="16">
    <source>
        <dbReference type="Proteomes" id="UP000694888"/>
    </source>
</evidence>
<feature type="transmembrane region" description="Helical" evidence="13">
    <location>
        <begin position="1005"/>
        <end position="1028"/>
    </location>
</feature>
<feature type="transmembrane region" description="Helical" evidence="13">
    <location>
        <begin position="478"/>
        <end position="498"/>
    </location>
</feature>
<dbReference type="Pfam" id="PF24357">
    <property type="entry name" value="TMD0_ABC"/>
    <property type="match status" value="1"/>
</dbReference>
<dbReference type="Pfam" id="PF00664">
    <property type="entry name" value="ABC_membrane"/>
    <property type="match status" value="2"/>
</dbReference>
<comment type="subcellular location">
    <subcellularLocation>
        <location evidence="1">Vacuole membrane</location>
        <topology evidence="1">Multi-pass membrane protein</topology>
    </subcellularLocation>
</comment>
<feature type="transmembrane region" description="Helical" evidence="13">
    <location>
        <begin position="566"/>
        <end position="587"/>
    </location>
</feature>
<feature type="compositionally biased region" description="Basic and acidic residues" evidence="12">
    <location>
        <begin position="942"/>
        <end position="960"/>
    </location>
</feature>
<dbReference type="InterPro" id="IPR056227">
    <property type="entry name" value="TMD0_ABC"/>
</dbReference>
<protein>
    <recommendedName>
        <fullName evidence="10">ABC-type glutathione-S-conjugate transporter</fullName>
        <ecNumber evidence="10">7.6.2.3</ecNumber>
    </recommendedName>
</protein>
<reference evidence="17" key="1">
    <citation type="submission" date="2025-08" db="UniProtKB">
        <authorList>
            <consortium name="RefSeq"/>
        </authorList>
    </citation>
    <scope>IDENTIFICATION</scope>
</reference>
<keyword evidence="16" id="KW-1185">Reference proteome</keyword>
<evidence type="ECO:0000256" key="10">
    <source>
        <dbReference type="ARBA" id="ARBA00024220"/>
    </source>
</evidence>
<evidence type="ECO:0000256" key="2">
    <source>
        <dbReference type="ARBA" id="ARBA00009726"/>
    </source>
</evidence>
<name>A0ABM1A7N1_APLCA</name>
<dbReference type="EC" id="7.6.2.3" evidence="10"/>
<proteinExistence type="inferred from homology"/>
<feature type="domain" description="ABC transporter" evidence="14">
    <location>
        <begin position="656"/>
        <end position="880"/>
    </location>
</feature>
<keyword evidence="8 13" id="KW-1133">Transmembrane helix</keyword>
<evidence type="ECO:0000313" key="17">
    <source>
        <dbReference type="RefSeq" id="XP_012942425.1"/>
    </source>
</evidence>
<organism evidence="16 17">
    <name type="scientific">Aplysia californica</name>
    <name type="common">California sea hare</name>
    <dbReference type="NCBI Taxonomy" id="6500"/>
    <lineage>
        <taxon>Eukaryota</taxon>
        <taxon>Metazoa</taxon>
        <taxon>Spiralia</taxon>
        <taxon>Lophotrochozoa</taxon>
        <taxon>Mollusca</taxon>
        <taxon>Gastropoda</taxon>
        <taxon>Heterobranchia</taxon>
        <taxon>Euthyneura</taxon>
        <taxon>Tectipleura</taxon>
        <taxon>Aplysiida</taxon>
        <taxon>Aplysioidea</taxon>
        <taxon>Aplysiidae</taxon>
        <taxon>Aplysia</taxon>
    </lineage>
</organism>
<evidence type="ECO:0000256" key="3">
    <source>
        <dbReference type="ARBA" id="ARBA00022448"/>
    </source>
</evidence>
<sequence length="1575" mass="177256">MTEFCNGEPFWDSELTWTNNSWPQFTGCFQNTALLLTPCAVLWVMTPFYILGLLRSKEVSRPLGFLFCAKQFCGLVTGLLAAFDLIKAASSSEGFNDECLSSLIWILTSLLHGCLMVADRSKGVWNSPLTFVFWLLSSLARLIPFYSAFELEMYKSDLVWFAIACLHYVSATVAFFLNCFSEYRGQEGVEHHPAITASPLSWLIISWMTRLVIRGFRFTLKAEDVFPLRVQDTSEPVVQEFLCYWQTQSSSSPKSRRTRTRKKALDEEPYNEATPLLAGKSYDSNINSNKGQLYSSNIKLYSHSLSIENAKNVCDEMTVEESRGKRSFFLALVQCYWFKMLKSHLQFSLPVLGDIANPFLLGLLMSYIDNMEERAWHGYVFVLGLVGTRLVTCLMEYSAQFMTVSVAIRMQSAAISTVFRKSLTMSSEARKTSTVGEIVNLMSVDSANIQEAVTWSFWSWRALIYLAFAIYFTYTVAGIALLAGLGYVTLNIVVNFWVTQKMRQYQNEVMVVKDERVKVMSEVLNGIKVIKLYGWEPMFIKRIQEIRERELKILLKSAMLDGFDSFAWSAASLSWMMFFILFTYVYTDSSHHLDAQTTFLTMNFIDLLQLAVNVMPIMVKIWVKAATSVKRMSKFLNSQDLPPANLYRDTTDSLAVRIESADFAWEKKGLKTLQNINVSVRPGQLVAVVGSVGAGKSSLLSAVLGEMHRLTGYSNINSSVAYVPQQAWIQNNTIRENIFFGKSCNPDYYDRVIRACALQSDLEILPAGDKTEIGEKGINLSGGQKQRVSLARAVYSDADIFLLDDPLSAVDSHVGRHIFNQVIGPQGILQAKTRVLVTHGIHWLPHVDHIYVMNNGQITEAGTYQELLSHNGPFAQFLTQHLQQDEEEGHEDNSDEEEKEVKASMLKRLVSMTSESEDPDLGLLEELTQGTRKRTYGSRQSSIRERKQSTRSEASHKGEESIIEKSVHAELVIQDRSRLTTDEEMATGKVKWAVYWELCKGFGPLYAVLLIALITCYQAMSGVASVWLTNWNDDLDLANFTSFPADSEERRDKNNYFLGVYSALGVLQTFFVVAYAVVLQIRHIAASRKLHNELLESVMHAPMSFFDTTPMGRILNRFSQDLEVLDSNITMEFETILEAGIGALATMVVIGYSMPIFIAFIVPIVFALFLLQQLYIRASCQLRRLASTKHSPVFAHFSETLSGVGVIRAHREQLRFINDSQTKVDDFQKFSSVSFALNKWLQARLMAISCVVVLTAGLFSVLSRDSMSPALVGLAVTYALRISTQFNLTVRIFGDVETHVVSVERMREYSVLASEASWVSSKDKKDSSHWPSEGKIEFLNYSTRYRPGLDLVLRGLTCTINPGEKVGIVGRTGAGKSSMVLSLFRLIESAGGQILIDGLDIASLGLHTLRRNVTILPQEPVLFVGTLRDNLDPFGEKTDKDIWTALEHSHLKLFVESLPQQLDHEVGEGGENLSMGQRQLLCLARTLLRRSRILVLDEATAAVDLDTDLLIQKTVRHEFNGCTILTIAHRLNTVLDYDRIMVLDAGRIIEFDSPDNLLLDPQSAFYSMAQQANLV</sequence>
<evidence type="ECO:0000256" key="8">
    <source>
        <dbReference type="ARBA" id="ARBA00022989"/>
    </source>
</evidence>
<feature type="transmembrane region" description="Helical" evidence="13">
    <location>
        <begin position="374"/>
        <end position="392"/>
    </location>
</feature>
<dbReference type="InterPro" id="IPR003439">
    <property type="entry name" value="ABC_transporter-like_ATP-bd"/>
</dbReference>
<feature type="region of interest" description="Disordered" evidence="12">
    <location>
        <begin position="883"/>
        <end position="902"/>
    </location>
</feature>
<dbReference type="InterPro" id="IPR003593">
    <property type="entry name" value="AAA+_ATPase"/>
</dbReference>
<evidence type="ECO:0000256" key="12">
    <source>
        <dbReference type="SAM" id="MobiDB-lite"/>
    </source>
</evidence>